<dbReference type="RefSeq" id="WP_259861721.1">
    <property type="nucleotide sequence ID" value="NZ_BAAAST010000022.1"/>
</dbReference>
<evidence type="ECO:0000313" key="1">
    <source>
        <dbReference type="EMBL" id="UWP83909.1"/>
    </source>
</evidence>
<gene>
    <name evidence="1" type="ORF">Dfulv_06545</name>
</gene>
<name>A0ABY5W4G9_9ACTN</name>
<sequence length="214" mass="23204">MRDFATNRKKDLDLVIARPASPVTPGTITFQDLAEKYGIKLSADEESVLGTLPALRSGPVGAALVALEAKACMTAHIKALPRLYDELNSSHLCVHGASRRALAIAYVQVNASTEFASPIVNNRPLEPGTMQFTTHRQPESTVRVLQKIAEIPRRSASSETGFDGIGVTVLNFRNDGGPVDLVREPPAPQAGDQFHYSSMIVRMANEYDTKFSAI</sequence>
<organism evidence="1 2">
    <name type="scientific">Dactylosporangium fulvum</name>
    <dbReference type="NCBI Taxonomy" id="53359"/>
    <lineage>
        <taxon>Bacteria</taxon>
        <taxon>Bacillati</taxon>
        <taxon>Actinomycetota</taxon>
        <taxon>Actinomycetes</taxon>
        <taxon>Micromonosporales</taxon>
        <taxon>Micromonosporaceae</taxon>
        <taxon>Dactylosporangium</taxon>
    </lineage>
</organism>
<protein>
    <submittedName>
        <fullName evidence="1">Uncharacterized protein</fullName>
    </submittedName>
</protein>
<dbReference type="EMBL" id="CP073720">
    <property type="protein sequence ID" value="UWP83909.1"/>
    <property type="molecule type" value="Genomic_DNA"/>
</dbReference>
<accession>A0ABY5W4G9</accession>
<reference evidence="1" key="2">
    <citation type="submission" date="2022-09" db="EMBL/GenBank/DDBJ databases">
        <title>Biosynthetic gene clusters of Dactylosporangioum fulvum.</title>
        <authorList>
            <person name="Caradec T."/>
        </authorList>
    </citation>
    <scope>NUCLEOTIDE SEQUENCE</scope>
    <source>
        <strain evidence="1">NRRL B-16292</strain>
    </source>
</reference>
<proteinExistence type="predicted"/>
<reference evidence="1" key="1">
    <citation type="submission" date="2021-04" db="EMBL/GenBank/DDBJ databases">
        <authorList>
            <person name="Hartkoorn R.C."/>
            <person name="Beaudoing E."/>
            <person name="Hot D."/>
        </authorList>
    </citation>
    <scope>NUCLEOTIDE SEQUENCE</scope>
    <source>
        <strain evidence="1">NRRL B-16292</strain>
    </source>
</reference>
<keyword evidence="2" id="KW-1185">Reference proteome</keyword>
<evidence type="ECO:0000313" key="2">
    <source>
        <dbReference type="Proteomes" id="UP001059617"/>
    </source>
</evidence>
<dbReference type="Proteomes" id="UP001059617">
    <property type="component" value="Chromosome"/>
</dbReference>